<dbReference type="EMBL" id="JALKII010000002">
    <property type="protein sequence ID" value="MCK0536680.1"/>
    <property type="molecule type" value="Genomic_DNA"/>
</dbReference>
<proteinExistence type="predicted"/>
<comment type="caution">
    <text evidence="1">The sequence shown here is derived from an EMBL/GenBank/DDBJ whole genome shotgun (WGS) entry which is preliminary data.</text>
</comment>
<name>A0ABT0E4C8_9GAMM</name>
<organism evidence="1 2">
    <name type="scientific">Alcanivorax quisquiliarum</name>
    <dbReference type="NCBI Taxonomy" id="2933565"/>
    <lineage>
        <taxon>Bacteria</taxon>
        <taxon>Pseudomonadati</taxon>
        <taxon>Pseudomonadota</taxon>
        <taxon>Gammaproteobacteria</taxon>
        <taxon>Oceanospirillales</taxon>
        <taxon>Alcanivoracaceae</taxon>
        <taxon>Alcanivorax</taxon>
    </lineage>
</organism>
<accession>A0ABT0E4C8</accession>
<dbReference type="InterPro" id="IPR047879">
    <property type="entry name" value="YjiT"/>
</dbReference>
<dbReference type="RefSeq" id="WP_246948315.1">
    <property type="nucleotide sequence ID" value="NZ_JALKII010000002.1"/>
</dbReference>
<dbReference type="Proteomes" id="UP001165524">
    <property type="component" value="Unassembled WGS sequence"/>
</dbReference>
<evidence type="ECO:0000313" key="1">
    <source>
        <dbReference type="EMBL" id="MCK0536680.1"/>
    </source>
</evidence>
<evidence type="ECO:0000313" key="2">
    <source>
        <dbReference type="Proteomes" id="UP001165524"/>
    </source>
</evidence>
<keyword evidence="2" id="KW-1185">Reference proteome</keyword>
<gene>
    <name evidence="1" type="ORF">MU846_03070</name>
</gene>
<sequence>MSQSVFKCSSWLAAFLQRRGLQAPDQRALYEYHCSSEEYLELQYLLSNLGSFDAAVSDTGGCACLVLFCSEWYRRQYRADHGWSWEPIWQVLGYRLSAIDLSKAIPRGLEGYWKRPVHSYESERRNFLGSLFAEGGLPFQVLREEGSRFYTLFNRVLKQNDQWQLMGHSTLQQVEKLLETANLPQVFSSPPSVELIARMADQLLALVRDYSLEQVSEPVAHLNAQNPKWRELFPLPLDNETGSELLNGLLKTATSERKRHSRAAGAWACLHFWQEGQPDILRVQVSLPAEVRFSLSATPSTTRFELALMEAGQVIAALGPGYAVVDGAVATIRLRQREVMAKRSDVSSPLSLVAVAGGMVIGAIPIRGSIVALGEVPIGFEPANNRWQLCGQASFSTGSEDVLVVLPPESTVKELERGEGEVGISPMPGVCSCSAIRVRGKAQLQVECGDADSYSIRTGRTVGAGLGLELDGVRLPWEARPALTFVGLPKANWPGTTDELHGQGGQLYVGGKLAGSGVLQEMLGSQYLAVRNRSSDTLLRRKVGILPADFRIELRSGESPGQGSVLVYTQQPCLLQIADESIQVQQLKGDGHAELRLSCEGIPPVCFHLSITPNLLAEPIVLVVPFPSSGCLAFDARGLPLKRDICVEELLGTRLYLFGRNGAPTKFGLELTLKGHAAKNASYSWFYTAAERPLEISLHSIREQVIDLLSLHSDIDQVVELRVFGNRQDVIYRIRRYTAVMQLQSDTQTLMASQYQSGGGELPDPVLMLLHEPMRSGISLVPRCTEGVPTGEFELPALIEKNGPWLVVPKSGSEVSFRPLFIAGGWEPVPQADDAQSLQKAVLTFDHAAPISSFTPVLNAMAINPMHSGWQFMRALYDSYGYLPLATFEVWKALMANTRALSMALFKFEMAPAFLGRIEAEFPVLWEFMPVADIHMATRRFGGLLKSRGLADEVAEGLIRKMLSRLSEVFPAYGENVQRYLLDEAVGPDIKVPREFFSAIVRDWYRDLIRDRSDATWPEFGGSKLKRWALSQADSVISFTPEMDYRNAVVYLPVFAAAVASGNALFTDVFEDSGEAVFFLRQVRDFDSNWFNSVYQYCLLNAVINSEKATPIHE</sequence>
<dbReference type="NCBIfam" id="NF038336">
    <property type="entry name" value="YjiT_fam"/>
    <property type="match status" value="1"/>
</dbReference>
<protein>
    <submittedName>
        <fullName evidence="1">STY4851/ECs_5259 family protein</fullName>
    </submittedName>
</protein>
<reference evidence="1" key="1">
    <citation type="submission" date="2022-04" db="EMBL/GenBank/DDBJ databases">
        <title>Alcanivorax sp. CY1518 draft genome sequence.</title>
        <authorList>
            <person name="Zhao G."/>
            <person name="An M."/>
        </authorList>
    </citation>
    <scope>NUCLEOTIDE SEQUENCE</scope>
    <source>
        <strain evidence="1">CY1518</strain>
    </source>
</reference>